<evidence type="ECO:0000313" key="1">
    <source>
        <dbReference type="EMBL" id="KAK6632400.1"/>
    </source>
</evidence>
<dbReference type="Proteomes" id="UP001359485">
    <property type="component" value="Unassembled WGS sequence"/>
</dbReference>
<dbReference type="EMBL" id="JAWJWF010000005">
    <property type="protein sequence ID" value="KAK6632400.1"/>
    <property type="molecule type" value="Genomic_DNA"/>
</dbReference>
<comment type="caution">
    <text evidence="1">The sequence shown here is derived from an EMBL/GenBank/DDBJ whole genome shotgun (WGS) entry which is preliminary data.</text>
</comment>
<accession>A0ABR1B0R2</accession>
<evidence type="ECO:0000313" key="2">
    <source>
        <dbReference type="Proteomes" id="UP001359485"/>
    </source>
</evidence>
<sequence length="99" mass="11650">MKINFLESPTIASTEWKKLRYGFYVTMWLCGQAVECWRTFLKGSPTAQGLINLKRRESLTKTKTVRETKEERKRWRENRANEGSFATLQKTSILFGKLE</sequence>
<proteinExistence type="predicted"/>
<organism evidence="1 2">
    <name type="scientific">Polyplax serrata</name>
    <name type="common">Common mouse louse</name>
    <dbReference type="NCBI Taxonomy" id="468196"/>
    <lineage>
        <taxon>Eukaryota</taxon>
        <taxon>Metazoa</taxon>
        <taxon>Ecdysozoa</taxon>
        <taxon>Arthropoda</taxon>
        <taxon>Hexapoda</taxon>
        <taxon>Insecta</taxon>
        <taxon>Pterygota</taxon>
        <taxon>Neoptera</taxon>
        <taxon>Paraneoptera</taxon>
        <taxon>Psocodea</taxon>
        <taxon>Troctomorpha</taxon>
        <taxon>Phthiraptera</taxon>
        <taxon>Anoplura</taxon>
        <taxon>Polyplacidae</taxon>
        <taxon>Polyplax</taxon>
    </lineage>
</organism>
<name>A0ABR1B0R2_POLSC</name>
<protein>
    <submittedName>
        <fullName evidence="1">Uncharacterized protein</fullName>
    </submittedName>
</protein>
<gene>
    <name evidence="1" type="ORF">RUM44_007442</name>
</gene>
<keyword evidence="2" id="KW-1185">Reference proteome</keyword>
<reference evidence="1 2" key="1">
    <citation type="submission" date="2023-09" db="EMBL/GenBank/DDBJ databases">
        <title>Genomes of two closely related lineages of the louse Polyplax serrata with different host specificities.</title>
        <authorList>
            <person name="Martinu J."/>
            <person name="Tarabai H."/>
            <person name="Stefka J."/>
            <person name="Hypsa V."/>
        </authorList>
    </citation>
    <scope>NUCLEOTIDE SEQUENCE [LARGE SCALE GENOMIC DNA]</scope>
    <source>
        <strain evidence="1">98ZLc_SE</strain>
    </source>
</reference>